<dbReference type="Gene3D" id="3.30.450.20">
    <property type="entry name" value="PAS domain"/>
    <property type="match status" value="1"/>
</dbReference>
<dbReference type="KEGG" id="cfem:HCR03_16755"/>
<dbReference type="InterPro" id="IPR004089">
    <property type="entry name" value="MCPsignal_dom"/>
</dbReference>
<evidence type="ECO:0000256" key="6">
    <source>
        <dbReference type="ARBA" id="ARBA00023136"/>
    </source>
</evidence>
<dbReference type="Proteomes" id="UP000515909">
    <property type="component" value="Chromosome"/>
</dbReference>
<name>A0A7G8T9K8_9FIRM</name>
<keyword evidence="4 9" id="KW-0812">Transmembrane</keyword>
<dbReference type="PANTHER" id="PTHR43531:SF11">
    <property type="entry name" value="METHYL-ACCEPTING CHEMOTAXIS PROTEIN 3"/>
    <property type="match status" value="1"/>
</dbReference>
<dbReference type="PROSITE" id="PS50111">
    <property type="entry name" value="CHEMOTAXIS_TRANSDUC_2"/>
    <property type="match status" value="1"/>
</dbReference>
<dbReference type="AlphaFoldDB" id="A0A7G8T9K8"/>
<dbReference type="PANTHER" id="PTHR43531">
    <property type="entry name" value="PROTEIN ICFG"/>
    <property type="match status" value="1"/>
</dbReference>
<dbReference type="CDD" id="cd12914">
    <property type="entry name" value="PDC1_DGC_like"/>
    <property type="match status" value="1"/>
</dbReference>
<dbReference type="CDD" id="cd11386">
    <property type="entry name" value="MCP_signal"/>
    <property type="match status" value="1"/>
</dbReference>
<keyword evidence="6 9" id="KW-0472">Membrane</keyword>
<gene>
    <name evidence="12" type="ORF">HCR03_16755</name>
</gene>
<dbReference type="CDD" id="cd12912">
    <property type="entry name" value="PDC2_MCP_like"/>
    <property type="match status" value="1"/>
</dbReference>
<dbReference type="PROSITE" id="PS50885">
    <property type="entry name" value="HAMP"/>
    <property type="match status" value="1"/>
</dbReference>
<dbReference type="SMART" id="SM00304">
    <property type="entry name" value="HAMP"/>
    <property type="match status" value="1"/>
</dbReference>
<feature type="transmembrane region" description="Helical" evidence="9">
    <location>
        <begin position="235"/>
        <end position="258"/>
    </location>
</feature>
<evidence type="ECO:0000259" key="10">
    <source>
        <dbReference type="PROSITE" id="PS50111"/>
    </source>
</evidence>
<evidence type="ECO:0000256" key="7">
    <source>
        <dbReference type="ARBA" id="ARBA00029447"/>
    </source>
</evidence>
<dbReference type="Pfam" id="PF02743">
    <property type="entry name" value="dCache_1"/>
    <property type="match status" value="1"/>
</dbReference>
<sequence length="615" mass="66067">MQKRISESATAYNHSVQNAISTYKAEIESIAADPIITDMSKTDQERENQRNALAKKYGFDSIVVTDAAGNTSNGAHVAQREYFQQAMAGNTYFSSTLVGSVTKKTELIIATKADNGQYNGVVYGMLLSDIFSKMISDVSIGQTGYGFMVDKDGKVIAHKDQSVVTKFTNYIDMAKKDGAYSSAASAVRNMIQGKSGTQSFQLEGNDLTLSYQPIPDTDGWSIGVVAKTSEMLQNFYISIFITLILMILFILLSIFMALRIANPLVTPIISLAHRVEQLADGDLHSEVPQVDAQNEIGVLSTSFRSTVQTLNDYIEEISQVLNHLERGDCTVTAVREYQGDFIQIKNSLQNIVSNQNIIFGKIRLSSEQVANGASQISDAAQSLAQGATEQASSIEQLSASITEVNTKVNHNADNAATANEFSMKASAEIEQGNQQMQHMVDAMSEIDESSSQIQQIIKAIEDIAFQTNILALNAAVEAARAGSAGKGFAVVAEEVRNLASKSADAAKNTSNLIAASLTSVGKGKEIADKTAKSFGLITELVEKVGELVNHISSESNEQAASIHQIMLGIDQISAVVQTNSASSEESAATSEELSGQAQELKNTLAAIKLKDSSNN</sequence>
<reference evidence="12 13" key="1">
    <citation type="submission" date="2020-08" db="EMBL/GenBank/DDBJ databases">
        <title>The isolate Caproiciproducens sp. 7D4C2 produces n-caproate at mildly acidic conditions from hexoses: genome and rBOX comparison with related strains and chain-elongating bacteria.</title>
        <authorList>
            <person name="Esquivel-Elizondo S."/>
            <person name="Bagci C."/>
            <person name="Temovska M."/>
            <person name="Jeon B.S."/>
            <person name="Bessarab I."/>
            <person name="Williams R.B.H."/>
            <person name="Huson D.H."/>
            <person name="Angenent L.T."/>
        </authorList>
    </citation>
    <scope>NUCLEOTIDE SEQUENCE [LARGE SCALE GENOMIC DNA]</scope>
    <source>
        <strain evidence="12 13">7D4C2</strain>
    </source>
</reference>
<dbReference type="Gene3D" id="1.10.287.950">
    <property type="entry name" value="Methyl-accepting chemotaxis protein"/>
    <property type="match status" value="1"/>
</dbReference>
<dbReference type="InterPro" id="IPR033479">
    <property type="entry name" value="dCache_1"/>
</dbReference>
<keyword evidence="3" id="KW-0145">Chemotaxis</keyword>
<proteinExistence type="inferred from homology"/>
<evidence type="ECO:0000256" key="3">
    <source>
        <dbReference type="ARBA" id="ARBA00022500"/>
    </source>
</evidence>
<comment type="subcellular location">
    <subcellularLocation>
        <location evidence="1">Cell membrane</location>
        <topology evidence="1">Multi-pass membrane protein</topology>
    </subcellularLocation>
</comment>
<organism evidence="12 13">
    <name type="scientific">Caproicibacter fermentans</name>
    <dbReference type="NCBI Taxonomy" id="2576756"/>
    <lineage>
        <taxon>Bacteria</taxon>
        <taxon>Bacillati</taxon>
        <taxon>Bacillota</taxon>
        <taxon>Clostridia</taxon>
        <taxon>Eubacteriales</taxon>
        <taxon>Acutalibacteraceae</taxon>
        <taxon>Caproicibacter</taxon>
    </lineage>
</organism>
<dbReference type="InterPro" id="IPR051310">
    <property type="entry name" value="MCP_chemotaxis"/>
</dbReference>
<dbReference type="Gene3D" id="1.10.8.500">
    <property type="entry name" value="HAMP domain in histidine kinase"/>
    <property type="match status" value="1"/>
</dbReference>
<feature type="domain" description="Methyl-accepting transducer" evidence="10">
    <location>
        <begin position="365"/>
        <end position="594"/>
    </location>
</feature>
<dbReference type="SUPFAM" id="SSF58104">
    <property type="entry name" value="Methyl-accepting chemotaxis protein (MCP) signaling domain"/>
    <property type="match status" value="1"/>
</dbReference>
<dbReference type="Pfam" id="PF00672">
    <property type="entry name" value="HAMP"/>
    <property type="match status" value="1"/>
</dbReference>
<dbReference type="OrthoDB" id="1862723at2"/>
<dbReference type="SMART" id="SM00283">
    <property type="entry name" value="MA"/>
    <property type="match status" value="1"/>
</dbReference>
<comment type="similarity">
    <text evidence="7">Belongs to the methyl-accepting chemotaxis (MCP) protein family.</text>
</comment>
<evidence type="ECO:0000256" key="5">
    <source>
        <dbReference type="ARBA" id="ARBA00022989"/>
    </source>
</evidence>
<evidence type="ECO:0000313" key="12">
    <source>
        <dbReference type="EMBL" id="QNK40299.1"/>
    </source>
</evidence>
<evidence type="ECO:0000313" key="13">
    <source>
        <dbReference type="Proteomes" id="UP000515909"/>
    </source>
</evidence>
<keyword evidence="8" id="KW-0807">Transducer</keyword>
<dbReference type="Pfam" id="PF18947">
    <property type="entry name" value="HAMP_2"/>
    <property type="match status" value="1"/>
</dbReference>
<dbReference type="GO" id="GO:0005886">
    <property type="term" value="C:plasma membrane"/>
    <property type="evidence" value="ECO:0007669"/>
    <property type="project" value="UniProtKB-SubCell"/>
</dbReference>
<evidence type="ECO:0000259" key="11">
    <source>
        <dbReference type="PROSITE" id="PS50885"/>
    </source>
</evidence>
<accession>A0A7G8T9K8</accession>
<dbReference type="EMBL" id="CP060286">
    <property type="protein sequence ID" value="QNK40299.1"/>
    <property type="molecule type" value="Genomic_DNA"/>
</dbReference>
<evidence type="ECO:0000256" key="1">
    <source>
        <dbReference type="ARBA" id="ARBA00004651"/>
    </source>
</evidence>
<dbReference type="GO" id="GO:0004888">
    <property type="term" value="F:transmembrane signaling receptor activity"/>
    <property type="evidence" value="ECO:0007669"/>
    <property type="project" value="TreeGrafter"/>
</dbReference>
<feature type="domain" description="HAMP" evidence="11">
    <location>
        <begin position="262"/>
        <end position="315"/>
    </location>
</feature>
<evidence type="ECO:0000256" key="4">
    <source>
        <dbReference type="ARBA" id="ARBA00022692"/>
    </source>
</evidence>
<evidence type="ECO:0000256" key="8">
    <source>
        <dbReference type="PROSITE-ProRule" id="PRU00284"/>
    </source>
</evidence>
<dbReference type="GO" id="GO:0006935">
    <property type="term" value="P:chemotaxis"/>
    <property type="evidence" value="ECO:0007669"/>
    <property type="project" value="UniProtKB-KW"/>
</dbReference>
<protein>
    <submittedName>
        <fullName evidence="12">Methyl-accepting chemotaxis protein</fullName>
    </submittedName>
</protein>
<keyword evidence="5 9" id="KW-1133">Transmembrane helix</keyword>
<dbReference type="GO" id="GO:0007165">
    <property type="term" value="P:signal transduction"/>
    <property type="evidence" value="ECO:0007669"/>
    <property type="project" value="UniProtKB-KW"/>
</dbReference>
<dbReference type="RefSeq" id="WP_156991360.1">
    <property type="nucleotide sequence ID" value="NZ_CP060286.1"/>
</dbReference>
<evidence type="ECO:0000256" key="2">
    <source>
        <dbReference type="ARBA" id="ARBA00022475"/>
    </source>
</evidence>
<dbReference type="CDD" id="cd06225">
    <property type="entry name" value="HAMP"/>
    <property type="match status" value="1"/>
</dbReference>
<keyword evidence="2" id="KW-1003">Cell membrane</keyword>
<evidence type="ECO:0000256" key="9">
    <source>
        <dbReference type="SAM" id="Phobius"/>
    </source>
</evidence>
<dbReference type="InterPro" id="IPR003660">
    <property type="entry name" value="HAMP_dom"/>
</dbReference>
<dbReference type="Pfam" id="PF00015">
    <property type="entry name" value="MCPsignal"/>
    <property type="match status" value="1"/>
</dbReference>